<feature type="compositionally biased region" description="Polar residues" evidence="1">
    <location>
        <begin position="116"/>
        <end position="133"/>
    </location>
</feature>
<name>A0A0N5CPN7_THECL</name>
<evidence type="ECO:0000313" key="3">
    <source>
        <dbReference type="Proteomes" id="UP000276776"/>
    </source>
</evidence>
<evidence type="ECO:0000256" key="1">
    <source>
        <dbReference type="SAM" id="MobiDB-lite"/>
    </source>
</evidence>
<feature type="compositionally biased region" description="Acidic residues" evidence="1">
    <location>
        <begin position="158"/>
        <end position="172"/>
    </location>
</feature>
<dbReference type="WBParaSite" id="TCLT_0000218501-mRNA-1">
    <property type="protein sequence ID" value="TCLT_0000218501-mRNA-1"/>
    <property type="gene ID" value="TCLT_0000218501"/>
</dbReference>
<sequence>MPKKDIVEHSIRLSIRNELPRSEITSDTSQQKHKSNAIISGLDRTQSGVLRSNELKAIINPSVISRQITSRSLTMDNKKIIEDKTQQSLKSLGSTQVTTESGRSKTLTESTLENILSSRKTPKIQSKQLSKTCQEPPVLNTLHEEVSSSLTSQKLCSESDESGSSDESYDTTDESKRTATLTSSSTNSKKSYERESATDSSKSSRINHLRRR</sequence>
<dbReference type="OrthoDB" id="5854761at2759"/>
<keyword evidence="3" id="KW-1185">Reference proteome</keyword>
<reference evidence="4" key="1">
    <citation type="submission" date="2017-02" db="UniProtKB">
        <authorList>
            <consortium name="WormBaseParasite"/>
        </authorList>
    </citation>
    <scope>IDENTIFICATION</scope>
</reference>
<reference evidence="2 3" key="2">
    <citation type="submission" date="2018-11" db="EMBL/GenBank/DDBJ databases">
        <authorList>
            <consortium name="Pathogen Informatics"/>
        </authorList>
    </citation>
    <scope>NUCLEOTIDE SEQUENCE [LARGE SCALE GENOMIC DNA]</scope>
</reference>
<dbReference type="AlphaFoldDB" id="A0A0N5CPN7"/>
<gene>
    <name evidence="2" type="ORF">TCLT_LOCUS2186</name>
</gene>
<organism evidence="4">
    <name type="scientific">Thelazia callipaeda</name>
    <name type="common">Oriental eyeworm</name>
    <name type="synonym">Parasitic nematode</name>
    <dbReference type="NCBI Taxonomy" id="103827"/>
    <lineage>
        <taxon>Eukaryota</taxon>
        <taxon>Metazoa</taxon>
        <taxon>Ecdysozoa</taxon>
        <taxon>Nematoda</taxon>
        <taxon>Chromadorea</taxon>
        <taxon>Rhabditida</taxon>
        <taxon>Spirurina</taxon>
        <taxon>Spiruromorpha</taxon>
        <taxon>Thelazioidea</taxon>
        <taxon>Thelaziidae</taxon>
        <taxon>Thelazia</taxon>
    </lineage>
</organism>
<feature type="compositionally biased region" description="Polar residues" evidence="1">
    <location>
        <begin position="147"/>
        <end position="156"/>
    </location>
</feature>
<dbReference type="EMBL" id="UYYF01000394">
    <property type="protein sequence ID" value="VDM97997.1"/>
    <property type="molecule type" value="Genomic_DNA"/>
</dbReference>
<evidence type="ECO:0000313" key="4">
    <source>
        <dbReference type="WBParaSite" id="TCLT_0000218501-mRNA-1"/>
    </source>
</evidence>
<accession>A0A0N5CPN7</accession>
<dbReference type="Proteomes" id="UP000276776">
    <property type="component" value="Unassembled WGS sequence"/>
</dbReference>
<proteinExistence type="predicted"/>
<feature type="region of interest" description="Disordered" evidence="1">
    <location>
        <begin position="116"/>
        <end position="212"/>
    </location>
</feature>
<protein>
    <submittedName>
        <fullName evidence="4">EF-hand domain-containing protein</fullName>
    </submittedName>
</protein>
<evidence type="ECO:0000313" key="2">
    <source>
        <dbReference type="EMBL" id="VDM97997.1"/>
    </source>
</evidence>